<dbReference type="InterPro" id="IPR058031">
    <property type="entry name" value="AAA_lid_NorR"/>
</dbReference>
<dbReference type="Pfam" id="PF25601">
    <property type="entry name" value="AAA_lid_14"/>
    <property type="match status" value="1"/>
</dbReference>
<dbReference type="GO" id="GO:0003677">
    <property type="term" value="F:DNA binding"/>
    <property type="evidence" value="ECO:0007669"/>
    <property type="project" value="InterPro"/>
</dbReference>
<dbReference type="EMBL" id="HE576794">
    <property type="protein sequence ID" value="CCC72663.1"/>
    <property type="molecule type" value="Genomic_DNA"/>
</dbReference>
<dbReference type="KEGG" id="med:MELS_0440"/>
<dbReference type="GO" id="GO:0005524">
    <property type="term" value="F:ATP binding"/>
    <property type="evidence" value="ECO:0007669"/>
    <property type="project" value="UniProtKB-KW"/>
</dbReference>
<dbReference type="InterPro" id="IPR006120">
    <property type="entry name" value="Resolvase_HTH_dom"/>
</dbReference>
<dbReference type="InterPro" id="IPR002078">
    <property type="entry name" value="Sigma_54_int"/>
</dbReference>
<dbReference type="PROSITE" id="PS50943">
    <property type="entry name" value="HTH_CROC1"/>
    <property type="match status" value="1"/>
</dbReference>
<organism evidence="5 6">
    <name type="scientific">Megasphaera elsdenii DSM 20460</name>
    <dbReference type="NCBI Taxonomy" id="1064535"/>
    <lineage>
        <taxon>Bacteria</taxon>
        <taxon>Bacillati</taxon>
        <taxon>Bacillota</taxon>
        <taxon>Negativicutes</taxon>
        <taxon>Veillonellales</taxon>
        <taxon>Veillonellaceae</taxon>
        <taxon>Megasphaera</taxon>
    </lineage>
</organism>
<dbReference type="RefSeq" id="WP_014015408.1">
    <property type="nucleotide sequence ID" value="NC_015873.1"/>
</dbReference>
<dbReference type="Proteomes" id="UP000010111">
    <property type="component" value="Chromosome"/>
</dbReference>
<dbReference type="GO" id="GO:0006355">
    <property type="term" value="P:regulation of DNA-templated transcription"/>
    <property type="evidence" value="ECO:0007669"/>
    <property type="project" value="InterPro"/>
</dbReference>
<accession>G0VMA1</accession>
<feature type="domain" description="Sigma-54 factor interaction" evidence="3">
    <location>
        <begin position="1"/>
        <end position="67"/>
    </location>
</feature>
<dbReference type="PROSITE" id="PS50045">
    <property type="entry name" value="SIGMA54_INTERACT_4"/>
    <property type="match status" value="1"/>
</dbReference>
<evidence type="ECO:0000259" key="3">
    <source>
        <dbReference type="PROSITE" id="PS50045"/>
    </source>
</evidence>
<dbReference type="STRING" id="1064535.MELS_0440"/>
<dbReference type="GeneID" id="97491383"/>
<dbReference type="GO" id="GO:0000150">
    <property type="term" value="F:DNA strand exchange activity"/>
    <property type="evidence" value="ECO:0007669"/>
    <property type="project" value="InterPro"/>
</dbReference>
<dbReference type="AlphaFoldDB" id="G0VMA1"/>
<protein>
    <submittedName>
        <fullName evidence="5">ATPase family</fullName>
    </submittedName>
</protein>
<reference evidence="5 6" key="1">
    <citation type="journal article" date="2011" name="J. Bacteriol.">
        <title>Genome Sequence of the Ruminal Bacterium Megasphaera elsdenii.</title>
        <authorList>
            <person name="Marx H."/>
            <person name="Graf A.B."/>
            <person name="Tatto N."/>
            <person name="Thallinger G.G."/>
            <person name="Mattanovich D."/>
            <person name="Sauer M."/>
        </authorList>
    </citation>
    <scope>NUCLEOTIDE SEQUENCE [LARGE SCALE GENOMIC DNA]</scope>
    <source>
        <strain evidence="5 6">DSM 20460</strain>
    </source>
</reference>
<evidence type="ECO:0000313" key="6">
    <source>
        <dbReference type="Proteomes" id="UP000010111"/>
    </source>
</evidence>
<gene>
    <name evidence="5" type="ORF">MELS_0440</name>
</gene>
<dbReference type="HOGENOM" id="CLU_1803876_0_0_9"/>
<sequence>MRTNTLRLSLPSLNDRPDDVLYLFSYFLQSFRHRQVSLPKILKKALIQHDWWGNIRELHSVTLRYYIFGDTLNGAYDSLFDIPDENRKESLLDTASLQLDMKHLEKTIQQILIGELQEKGYSQKDIAKLLNVSRQTIFNKLHR</sequence>
<evidence type="ECO:0000256" key="2">
    <source>
        <dbReference type="ARBA" id="ARBA00022840"/>
    </source>
</evidence>
<dbReference type="Gene3D" id="1.10.8.60">
    <property type="match status" value="1"/>
</dbReference>
<name>G0VMA1_MEGEL</name>
<evidence type="ECO:0000313" key="5">
    <source>
        <dbReference type="EMBL" id="CCC72663.1"/>
    </source>
</evidence>
<keyword evidence="6" id="KW-1185">Reference proteome</keyword>
<proteinExistence type="predicted"/>
<evidence type="ECO:0000259" key="4">
    <source>
        <dbReference type="PROSITE" id="PS50943"/>
    </source>
</evidence>
<evidence type="ECO:0000256" key="1">
    <source>
        <dbReference type="ARBA" id="ARBA00022741"/>
    </source>
</evidence>
<keyword evidence="1" id="KW-0547">Nucleotide-binding</keyword>
<dbReference type="InterPro" id="IPR001387">
    <property type="entry name" value="Cro/C1-type_HTH"/>
</dbReference>
<feature type="domain" description="HTH cro/C1-type" evidence="4">
    <location>
        <begin position="117"/>
        <end position="137"/>
    </location>
</feature>
<dbReference type="PANTHER" id="PTHR32071">
    <property type="entry name" value="TRANSCRIPTIONAL REGULATORY PROTEIN"/>
    <property type="match status" value="1"/>
</dbReference>
<dbReference type="Pfam" id="PF02796">
    <property type="entry name" value="HTH_7"/>
    <property type="match status" value="1"/>
</dbReference>
<dbReference type="eggNOG" id="COG3829">
    <property type="taxonomic scope" value="Bacteria"/>
</dbReference>
<keyword evidence="2" id="KW-0067">ATP-binding</keyword>